<evidence type="ECO:0000256" key="9">
    <source>
        <dbReference type="ARBA" id="ARBA00023136"/>
    </source>
</evidence>
<dbReference type="InterPro" id="IPR045083">
    <property type="entry name" value="ATP_synth_F0_asu_bact/mt"/>
</dbReference>
<dbReference type="GO" id="GO:0005743">
    <property type="term" value="C:mitochondrial inner membrane"/>
    <property type="evidence" value="ECO:0007669"/>
    <property type="project" value="UniProtKB-SubCell"/>
</dbReference>
<evidence type="ECO:0000256" key="4">
    <source>
        <dbReference type="ARBA" id="ARBA00022547"/>
    </source>
</evidence>
<keyword evidence="7 12" id="KW-1133">Transmembrane helix</keyword>
<keyword evidence="3" id="KW-0813">Transport</keyword>
<dbReference type="GO" id="GO:0045259">
    <property type="term" value="C:proton-transporting ATP synthase complex"/>
    <property type="evidence" value="ECO:0007669"/>
    <property type="project" value="UniProtKB-KW"/>
</dbReference>
<dbReference type="Gene3D" id="1.20.120.220">
    <property type="entry name" value="ATP synthase, F0 complex, subunit A"/>
    <property type="match status" value="1"/>
</dbReference>
<name>A0A1W6R289_9EUKA</name>
<evidence type="ECO:0000313" key="13">
    <source>
        <dbReference type="EMBL" id="ARO48005.1"/>
    </source>
</evidence>
<evidence type="ECO:0000256" key="12">
    <source>
        <dbReference type="SAM" id="Phobius"/>
    </source>
</evidence>
<evidence type="ECO:0000256" key="1">
    <source>
        <dbReference type="ARBA" id="ARBA00004141"/>
    </source>
</evidence>
<evidence type="ECO:0000256" key="8">
    <source>
        <dbReference type="ARBA" id="ARBA00023065"/>
    </source>
</evidence>
<dbReference type="NCBIfam" id="TIGR01131">
    <property type="entry name" value="ATP_synt_6_or_A"/>
    <property type="match status" value="1"/>
</dbReference>
<dbReference type="GO" id="GO:0046933">
    <property type="term" value="F:proton-transporting ATP synthase activity, rotational mechanism"/>
    <property type="evidence" value="ECO:0007669"/>
    <property type="project" value="TreeGrafter"/>
</dbReference>
<evidence type="ECO:0000256" key="10">
    <source>
        <dbReference type="ARBA" id="ARBA00023310"/>
    </source>
</evidence>
<dbReference type="SUPFAM" id="SSF81336">
    <property type="entry name" value="F1F0 ATP synthase subunit A"/>
    <property type="match status" value="1"/>
</dbReference>
<dbReference type="InterPro" id="IPR000568">
    <property type="entry name" value="ATP_synth_F0_asu"/>
</dbReference>
<evidence type="ECO:0000256" key="2">
    <source>
        <dbReference type="ARBA" id="ARBA00006810"/>
    </source>
</evidence>
<keyword evidence="13" id="KW-0496">Mitochondrion</keyword>
<geneLocation type="mitochondrion" evidence="13"/>
<dbReference type="GeneID" id="32891821"/>
<keyword evidence="10" id="KW-0066">ATP synthesis</keyword>
<dbReference type="EMBL" id="KX891215">
    <property type="protein sequence ID" value="ARO48005.1"/>
    <property type="molecule type" value="Genomic_DNA"/>
</dbReference>
<feature type="transmembrane region" description="Helical" evidence="12">
    <location>
        <begin position="113"/>
        <end position="136"/>
    </location>
</feature>
<evidence type="ECO:0000256" key="3">
    <source>
        <dbReference type="ARBA" id="ARBA00022448"/>
    </source>
</evidence>
<dbReference type="Pfam" id="PF00119">
    <property type="entry name" value="ATP-synt_A"/>
    <property type="match status" value="1"/>
</dbReference>
<dbReference type="PRINTS" id="PR00123">
    <property type="entry name" value="ATPASEA"/>
</dbReference>
<gene>
    <name evidence="13" type="primary">atp6</name>
</gene>
<feature type="transmembrane region" description="Helical" evidence="12">
    <location>
        <begin position="209"/>
        <end position="239"/>
    </location>
</feature>
<dbReference type="HAMAP" id="MF_01393">
    <property type="entry name" value="ATP_synth_a_bact"/>
    <property type="match status" value="1"/>
</dbReference>
<evidence type="ECO:0000256" key="11">
    <source>
        <dbReference type="RuleBase" id="RU004450"/>
    </source>
</evidence>
<keyword evidence="6" id="KW-0375">Hydrogen ion transport</keyword>
<keyword evidence="4" id="KW-0138">CF(0)</keyword>
<sequence length="248" mass="28504">MFLSPFEQFKIFFLNSVDFLGITIFFSNFTLYNIIIYLIMIVLFQFFYKNMFKTNIFNSILSTYYSFTFNTLESQVSNRGKIFIPFLQFVFLFIALSNLIGMIPYNFSVTSHIAFVFGFSLMIFLGFQVTGLSLFGYEFFGFFCPSGIPLYMTPFLVLIELISYVFRVISLSIRLVANIVSGHILLKLIMGFIFNMLSKGSLFLLASACIILVMTLICLELAIALLQAYVYLVLCAIYLKDVLTIDDH</sequence>
<evidence type="ECO:0000256" key="6">
    <source>
        <dbReference type="ARBA" id="ARBA00022781"/>
    </source>
</evidence>
<dbReference type="InterPro" id="IPR035908">
    <property type="entry name" value="F0_ATP_A_sf"/>
</dbReference>
<dbReference type="AlphaFoldDB" id="A0A1W6R289"/>
<comment type="subcellular location">
    <subcellularLocation>
        <location evidence="1">Membrane</location>
        <topology evidence="1">Multi-pass membrane protein</topology>
    </subcellularLocation>
    <subcellularLocation>
        <location evidence="11">Mitochondrion inner membrane</location>
        <topology evidence="11">Multi-pass membrane protein</topology>
    </subcellularLocation>
</comment>
<proteinExistence type="inferred from homology"/>
<organism evidence="13">
    <name type="scientific">Pharyngomonas kirbyi</name>
    <dbReference type="NCBI Taxonomy" id="63601"/>
    <lineage>
        <taxon>Eukaryota</taxon>
        <taxon>Discoba</taxon>
        <taxon>Heterolobosea</taxon>
        <taxon>Pharyngomonada</taxon>
        <taxon>Pharyngomonas</taxon>
    </lineage>
</organism>
<evidence type="ECO:0000256" key="5">
    <source>
        <dbReference type="ARBA" id="ARBA00022692"/>
    </source>
</evidence>
<dbReference type="InterPro" id="IPR023011">
    <property type="entry name" value="ATP_synth_F0_asu_AS"/>
</dbReference>
<comment type="similarity">
    <text evidence="2">Belongs to the ATPase A chain family.</text>
</comment>
<feature type="transmembrane region" description="Helical" evidence="12">
    <location>
        <begin position="148"/>
        <end position="169"/>
    </location>
</feature>
<protein>
    <recommendedName>
        <fullName evidence="11">ATP synthase subunit a</fullName>
    </recommendedName>
</protein>
<keyword evidence="8" id="KW-0406">Ion transport</keyword>
<dbReference type="RefSeq" id="YP_009370839.1">
    <property type="nucleotide sequence ID" value="NC_034798.1"/>
</dbReference>
<dbReference type="PROSITE" id="PS00449">
    <property type="entry name" value="ATPASE_A"/>
    <property type="match status" value="1"/>
</dbReference>
<feature type="transmembrane region" description="Helical" evidence="12">
    <location>
        <begin position="82"/>
        <end position="107"/>
    </location>
</feature>
<dbReference type="PANTHER" id="PTHR11410">
    <property type="entry name" value="ATP SYNTHASE SUBUNIT A"/>
    <property type="match status" value="1"/>
</dbReference>
<accession>A0A1W6R289</accession>
<keyword evidence="9 12" id="KW-0472">Membrane</keyword>
<keyword evidence="5 12" id="KW-0812">Transmembrane</keyword>
<evidence type="ECO:0000256" key="7">
    <source>
        <dbReference type="ARBA" id="ARBA00022989"/>
    </source>
</evidence>
<feature type="transmembrane region" description="Helical" evidence="12">
    <location>
        <begin position="20"/>
        <end position="48"/>
    </location>
</feature>
<dbReference type="PANTHER" id="PTHR11410:SF0">
    <property type="entry name" value="ATP SYNTHASE SUBUNIT A"/>
    <property type="match status" value="1"/>
</dbReference>
<dbReference type="CDD" id="cd00310">
    <property type="entry name" value="ATP-synt_Fo_a_6"/>
    <property type="match status" value="1"/>
</dbReference>
<feature type="transmembrane region" description="Helical" evidence="12">
    <location>
        <begin position="175"/>
        <end position="197"/>
    </location>
</feature>
<reference evidence="13" key="1">
    <citation type="journal article" date="2017" name="Genome Biol. Evol.">
        <title>Mitochondrial Genome Evolution and a Novel RNA Editing System in Deep-Branching Heteroloboseids.</title>
        <authorList>
            <person name="Yang J."/>
            <person name="Harding T."/>
            <person name="Kamikawa R."/>
            <person name="Simpson A.G.B."/>
            <person name="Roger A.J."/>
        </authorList>
    </citation>
    <scope>NUCLEOTIDE SEQUENCE</scope>
    <source>
        <strain evidence="13">AS12B</strain>
    </source>
</reference>